<dbReference type="AlphaFoldDB" id="A0AAW3XNR7"/>
<evidence type="ECO:0000256" key="12">
    <source>
        <dbReference type="ARBA" id="ARBA00022989"/>
    </source>
</evidence>
<evidence type="ECO:0000256" key="15">
    <source>
        <dbReference type="PROSITE-ProRule" id="PRU00110"/>
    </source>
</evidence>
<dbReference type="CDD" id="cd00088">
    <property type="entry name" value="HPT"/>
    <property type="match status" value="1"/>
</dbReference>
<evidence type="ECO:0000259" key="19">
    <source>
        <dbReference type="PROSITE" id="PS50110"/>
    </source>
</evidence>
<evidence type="ECO:0000256" key="14">
    <source>
        <dbReference type="ARBA" id="ARBA00023136"/>
    </source>
</evidence>
<evidence type="ECO:0000256" key="9">
    <source>
        <dbReference type="ARBA" id="ARBA00022729"/>
    </source>
</evidence>
<dbReference type="PANTHER" id="PTHR43047:SF72">
    <property type="entry name" value="OSMOSENSING HISTIDINE PROTEIN KINASE SLN1"/>
    <property type="match status" value="1"/>
</dbReference>
<dbReference type="SMART" id="SM00073">
    <property type="entry name" value="HPT"/>
    <property type="match status" value="1"/>
</dbReference>
<dbReference type="SMART" id="SM00388">
    <property type="entry name" value="HisKA"/>
    <property type="match status" value="1"/>
</dbReference>
<dbReference type="SMART" id="SM00387">
    <property type="entry name" value="HATPase_c"/>
    <property type="match status" value="1"/>
</dbReference>
<dbReference type="Pfam" id="PF00497">
    <property type="entry name" value="SBP_bac_3"/>
    <property type="match status" value="2"/>
</dbReference>
<evidence type="ECO:0000256" key="2">
    <source>
        <dbReference type="ARBA" id="ARBA00004429"/>
    </source>
</evidence>
<sequence length="1090" mass="120533">MSALWNKSGLLLALICLLGPAFAISAKPVSLNLLAHTHFSEPLPELNPDDKGWLQQHPAIRVGVSASAHPPYQVSIADRDFEGITADYLERLSRTLGVDFQVLRYSDSSAALEALTASQVDMIVDDRSLTDTERHPDLLLTDRYLADRAVLVSQKPVREADGLRGKVLFYIGGDALREQLRNAFPKASLTAATDDYRAMASVANDDNAVFWTNFVTAAEINRQNFNSQLTLSPSTFLPEQGPRFIIRPDMMPLKDAINTALRDRRRHIYNEVAQTWGLTRLSEEGKKTLKNALTSEERNWIAHHPKIAVYVVNTHVPVTYINDGGQQSGYAVSLLQNIAKETGLTFSWVPFSNVPEMRDALKRAPDSLIAAADASATHEPDIIYSRPYQISNWVLVTRSAFPAIRSLSDMKGKRVAVFTGIYYLPELRERFPQVEFVEDDFSLETALSLFTHRLDGVIVPQTAASFVLKSYLNDRFRIALTLPIAPLRLAMATSAENKDLISIINKTLSEQTSSEMGAELTGWQMRYALERFEVWGRYRTAILIACAVMFVIAVMLAFYFWRNRWLKKNLAIQQALQNELTVAKQQVEKASESKSVFLSQMSHEIRTPLNAIIGLLELEHLGHSSPAQRRNNIAVAYESSKFLLMLVGDILDMAKIESGTYAVRSVPVSLNAIVNQVSTLFHHTAEKKGLTLLTQVDVEVDRVMSDPLMLSQIASNLLSNAIKFTAHGEVEIVIYQTPSTPERGNSYVLEVSDSGPGLTEAQQAAIFEPFVQVHSAHSARQGTGLGLTICRQLAELLDGQLAVESVPGEGTTFIFRFSAPAVIDEADLPPATNVGAVSTPCNILVVDDHAPSRMLLSQQLTVAGHTCVVAEDGVQALQLWGEETPPFDMVITDCNMPGMSGFELIRQLREKEKQLNRAPGPMLGLTAMAEQKVVALAEEAGMTACLFKPVELARLLEHIPETTRLASPSGERHTRLGLREMAQSQPEIFDRLIDAAISQNTQDWAAFKRGIADADFTGIRRAAHSLTGGARLLEAHELAGICERLENAAEEEDLPHILSLVTALEAHLLQLNNRLKDQQFSHQGKKADDE</sequence>
<dbReference type="SUPFAM" id="SSF52172">
    <property type="entry name" value="CheY-like"/>
    <property type="match status" value="1"/>
</dbReference>
<feature type="domain" description="Response regulatory" evidence="19">
    <location>
        <begin position="842"/>
        <end position="963"/>
    </location>
</feature>
<dbReference type="GO" id="GO:0005886">
    <property type="term" value="C:plasma membrane"/>
    <property type="evidence" value="ECO:0007669"/>
    <property type="project" value="UniProtKB-SubCell"/>
</dbReference>
<dbReference type="PANTHER" id="PTHR43047">
    <property type="entry name" value="TWO-COMPONENT HISTIDINE PROTEIN KINASE"/>
    <property type="match status" value="1"/>
</dbReference>
<reference evidence="21" key="1">
    <citation type="submission" date="2020-08" db="EMBL/GenBank/DDBJ databases">
        <title>Distribution of Beta-Lactamase Producing Gram-Negative Bacterial Isolates in Isabela River of Santo Domingo, Dominican Republic.</title>
        <authorList>
            <person name="Calderon V."/>
            <person name="Del Rosario C."/>
            <person name="Duarte A."/>
            <person name="Bonnelly R."/>
            <person name="Barauna R."/>
            <person name="Ramos R.T."/>
            <person name="Perdomo O.P."/>
            <person name="Rodriguez De Francisco L.E."/>
            <person name="Franco De Los Santos E.F."/>
        </authorList>
    </citation>
    <scope>NUCLEOTIDE SEQUENCE</scope>
    <source>
        <strain evidence="21">INTEC_BI4_1.1</strain>
    </source>
</reference>
<comment type="catalytic activity">
    <reaction evidence="1">
        <text>ATP + protein L-histidine = ADP + protein N-phospho-L-histidine.</text>
        <dbReference type="EC" id="2.7.13.3"/>
    </reaction>
</comment>
<dbReference type="Gene3D" id="1.10.287.130">
    <property type="match status" value="1"/>
</dbReference>
<dbReference type="CDD" id="cd17546">
    <property type="entry name" value="REC_hyHK_CKI1_RcsC-like"/>
    <property type="match status" value="1"/>
</dbReference>
<dbReference type="Proteomes" id="UP000613022">
    <property type="component" value="Unassembled WGS sequence"/>
</dbReference>
<keyword evidence="8 17" id="KW-0812">Transmembrane</keyword>
<dbReference type="EMBL" id="JACSEP010000111">
    <property type="protein sequence ID" value="MBC6325438.1"/>
    <property type="molecule type" value="Genomic_DNA"/>
</dbReference>
<dbReference type="Gene3D" id="1.20.120.160">
    <property type="entry name" value="HPT domain"/>
    <property type="match status" value="1"/>
</dbReference>
<dbReference type="EC" id="2.7.13.3" evidence="3"/>
<keyword evidence="5" id="KW-0997">Cell inner membrane</keyword>
<dbReference type="Pfam" id="PF00072">
    <property type="entry name" value="Response_reg"/>
    <property type="match status" value="1"/>
</dbReference>
<dbReference type="GO" id="GO:0009927">
    <property type="term" value="F:histidine phosphotransfer kinase activity"/>
    <property type="evidence" value="ECO:0007669"/>
    <property type="project" value="TreeGrafter"/>
</dbReference>
<evidence type="ECO:0000256" key="10">
    <source>
        <dbReference type="ARBA" id="ARBA00022777"/>
    </source>
</evidence>
<dbReference type="InterPro" id="IPR001789">
    <property type="entry name" value="Sig_transdc_resp-reg_receiver"/>
</dbReference>
<dbReference type="CDD" id="cd13705">
    <property type="entry name" value="PBP2_BvgS_D1"/>
    <property type="match status" value="1"/>
</dbReference>
<dbReference type="InterPro" id="IPR001638">
    <property type="entry name" value="Solute-binding_3/MltF_N"/>
</dbReference>
<evidence type="ECO:0000256" key="4">
    <source>
        <dbReference type="ARBA" id="ARBA00022475"/>
    </source>
</evidence>
<feature type="modified residue" description="4-aspartylphosphate" evidence="16">
    <location>
        <position position="893"/>
    </location>
</feature>
<name>A0AAW3XNR7_9ENTR</name>
<dbReference type="SUPFAM" id="SSF53850">
    <property type="entry name" value="Periplasmic binding protein-like II"/>
    <property type="match status" value="2"/>
</dbReference>
<dbReference type="SMART" id="SM00062">
    <property type="entry name" value="PBPb"/>
    <property type="match status" value="2"/>
</dbReference>
<evidence type="ECO:0000256" key="17">
    <source>
        <dbReference type="SAM" id="Phobius"/>
    </source>
</evidence>
<keyword evidence="9" id="KW-0732">Signal</keyword>
<evidence type="ECO:0000313" key="21">
    <source>
        <dbReference type="EMBL" id="MBC6325438.1"/>
    </source>
</evidence>
<feature type="domain" description="Histidine kinase" evidence="18">
    <location>
        <begin position="600"/>
        <end position="821"/>
    </location>
</feature>
<feature type="transmembrane region" description="Helical" evidence="17">
    <location>
        <begin position="541"/>
        <end position="561"/>
    </location>
</feature>
<comment type="caution">
    <text evidence="21">The sequence shown here is derived from an EMBL/GenBank/DDBJ whole genome shotgun (WGS) entry which is preliminary data.</text>
</comment>
<dbReference type="InterPro" id="IPR036641">
    <property type="entry name" value="HPT_dom_sf"/>
</dbReference>
<dbReference type="RefSeq" id="WP_045269288.1">
    <property type="nucleotide sequence ID" value="NZ_JACSEP010000111.1"/>
</dbReference>
<dbReference type="CDD" id="cd16922">
    <property type="entry name" value="HATPase_EvgS-ArcB-TorS-like"/>
    <property type="match status" value="1"/>
</dbReference>
<dbReference type="PRINTS" id="PR00344">
    <property type="entry name" value="BCTRLSENSOR"/>
</dbReference>
<evidence type="ECO:0000256" key="11">
    <source>
        <dbReference type="ARBA" id="ARBA00022840"/>
    </source>
</evidence>
<dbReference type="InterPro" id="IPR011006">
    <property type="entry name" value="CheY-like_superfamily"/>
</dbReference>
<dbReference type="InterPro" id="IPR004358">
    <property type="entry name" value="Sig_transdc_His_kin-like_C"/>
</dbReference>
<protein>
    <recommendedName>
        <fullName evidence="3">histidine kinase</fullName>
        <ecNumber evidence="3">2.7.13.3</ecNumber>
    </recommendedName>
</protein>
<evidence type="ECO:0000256" key="13">
    <source>
        <dbReference type="ARBA" id="ARBA00023012"/>
    </source>
</evidence>
<feature type="modified residue" description="Phosphohistidine" evidence="15">
    <location>
        <position position="1024"/>
    </location>
</feature>
<comment type="subcellular location">
    <subcellularLocation>
        <location evidence="2">Cell inner membrane</location>
        <topology evidence="2">Multi-pass membrane protein</topology>
    </subcellularLocation>
</comment>
<evidence type="ECO:0000313" key="22">
    <source>
        <dbReference type="Proteomes" id="UP000613022"/>
    </source>
</evidence>
<dbReference type="Pfam" id="PF01627">
    <property type="entry name" value="Hpt"/>
    <property type="match status" value="1"/>
</dbReference>
<evidence type="ECO:0000256" key="1">
    <source>
        <dbReference type="ARBA" id="ARBA00000085"/>
    </source>
</evidence>
<dbReference type="Pfam" id="PF00512">
    <property type="entry name" value="HisKA"/>
    <property type="match status" value="1"/>
</dbReference>
<dbReference type="InterPro" id="IPR036097">
    <property type="entry name" value="HisK_dim/P_sf"/>
</dbReference>
<gene>
    <name evidence="21" type="ORF">H9R40_20075</name>
</gene>
<dbReference type="Gene3D" id="3.30.565.10">
    <property type="entry name" value="Histidine kinase-like ATPase, C-terminal domain"/>
    <property type="match status" value="1"/>
</dbReference>
<keyword evidence="7" id="KW-0808">Transferase</keyword>
<keyword evidence="6 16" id="KW-0597">Phosphoprotein</keyword>
<keyword evidence="12 17" id="KW-1133">Transmembrane helix</keyword>
<dbReference type="InterPro" id="IPR008207">
    <property type="entry name" value="Sig_transdc_His_kin_Hpt_dom"/>
</dbReference>
<dbReference type="SUPFAM" id="SSF55874">
    <property type="entry name" value="ATPase domain of HSP90 chaperone/DNA topoisomerase II/histidine kinase"/>
    <property type="match status" value="1"/>
</dbReference>
<dbReference type="GO" id="GO:0000155">
    <property type="term" value="F:phosphorelay sensor kinase activity"/>
    <property type="evidence" value="ECO:0007669"/>
    <property type="project" value="InterPro"/>
</dbReference>
<dbReference type="PROSITE" id="PS50109">
    <property type="entry name" value="HIS_KIN"/>
    <property type="match status" value="1"/>
</dbReference>
<dbReference type="SMART" id="SM00448">
    <property type="entry name" value="REC"/>
    <property type="match status" value="1"/>
</dbReference>
<dbReference type="InterPro" id="IPR049870">
    <property type="entry name" value="BvgS-like_periplasmic1"/>
</dbReference>
<dbReference type="InterPro" id="IPR005467">
    <property type="entry name" value="His_kinase_dom"/>
</dbReference>
<keyword evidence="10" id="KW-0418">Kinase</keyword>
<dbReference type="InterPro" id="IPR003661">
    <property type="entry name" value="HisK_dim/P_dom"/>
</dbReference>
<keyword evidence="11" id="KW-0547">Nucleotide-binding</keyword>
<dbReference type="CDD" id="cd00082">
    <property type="entry name" value="HisKA"/>
    <property type="match status" value="1"/>
</dbReference>
<dbReference type="PROSITE" id="PS50110">
    <property type="entry name" value="RESPONSE_REGULATORY"/>
    <property type="match status" value="1"/>
</dbReference>
<keyword evidence="13" id="KW-0902">Two-component regulatory system</keyword>
<keyword evidence="14 17" id="KW-0472">Membrane</keyword>
<feature type="domain" description="HPt" evidence="20">
    <location>
        <begin position="985"/>
        <end position="1078"/>
    </location>
</feature>
<evidence type="ECO:0000259" key="18">
    <source>
        <dbReference type="PROSITE" id="PS50109"/>
    </source>
</evidence>
<keyword evidence="4" id="KW-1003">Cell membrane</keyword>
<accession>A0AAW3XNR7</accession>
<keyword evidence="11" id="KW-0067">ATP-binding</keyword>
<dbReference type="SUPFAM" id="SSF47226">
    <property type="entry name" value="Histidine-containing phosphotransfer domain, HPT domain"/>
    <property type="match status" value="1"/>
</dbReference>
<dbReference type="InterPro" id="IPR003594">
    <property type="entry name" value="HATPase_dom"/>
</dbReference>
<evidence type="ECO:0000256" key="16">
    <source>
        <dbReference type="PROSITE-ProRule" id="PRU00169"/>
    </source>
</evidence>
<evidence type="ECO:0000256" key="6">
    <source>
        <dbReference type="ARBA" id="ARBA00022553"/>
    </source>
</evidence>
<dbReference type="InterPro" id="IPR036890">
    <property type="entry name" value="HATPase_C_sf"/>
</dbReference>
<dbReference type="Gene3D" id="3.40.190.10">
    <property type="entry name" value="Periplasmic binding protein-like II"/>
    <property type="match status" value="4"/>
</dbReference>
<evidence type="ECO:0000256" key="7">
    <source>
        <dbReference type="ARBA" id="ARBA00022679"/>
    </source>
</evidence>
<dbReference type="Pfam" id="PF02518">
    <property type="entry name" value="HATPase_c"/>
    <property type="match status" value="1"/>
</dbReference>
<dbReference type="Gene3D" id="3.40.50.2300">
    <property type="match status" value="1"/>
</dbReference>
<evidence type="ECO:0000256" key="5">
    <source>
        <dbReference type="ARBA" id="ARBA00022519"/>
    </source>
</evidence>
<proteinExistence type="predicted"/>
<evidence type="ECO:0000259" key="20">
    <source>
        <dbReference type="PROSITE" id="PS50894"/>
    </source>
</evidence>
<evidence type="ECO:0000256" key="3">
    <source>
        <dbReference type="ARBA" id="ARBA00012438"/>
    </source>
</evidence>
<organism evidence="21 22">
    <name type="scientific">Enterobacter kobei</name>
    <dbReference type="NCBI Taxonomy" id="208224"/>
    <lineage>
        <taxon>Bacteria</taxon>
        <taxon>Pseudomonadati</taxon>
        <taxon>Pseudomonadota</taxon>
        <taxon>Gammaproteobacteria</taxon>
        <taxon>Enterobacterales</taxon>
        <taxon>Enterobacteriaceae</taxon>
        <taxon>Enterobacter</taxon>
        <taxon>Enterobacter cloacae complex</taxon>
    </lineage>
</organism>
<evidence type="ECO:0000256" key="8">
    <source>
        <dbReference type="ARBA" id="ARBA00022692"/>
    </source>
</evidence>
<dbReference type="PROSITE" id="PS50894">
    <property type="entry name" value="HPT"/>
    <property type="match status" value="1"/>
</dbReference>
<dbReference type="SUPFAM" id="SSF47384">
    <property type="entry name" value="Homodimeric domain of signal transducing histidine kinase"/>
    <property type="match status" value="1"/>
</dbReference>